<keyword evidence="5 10" id="KW-0658">Purine biosynthesis</keyword>
<dbReference type="GO" id="GO:0004643">
    <property type="term" value="F:phosphoribosylaminoimidazolecarboxamide formyltransferase activity"/>
    <property type="evidence" value="ECO:0007669"/>
    <property type="project" value="UniProtKB-UniRule"/>
</dbReference>
<dbReference type="Gene3D" id="3.40.50.1380">
    <property type="entry name" value="Methylglyoxal synthase-like domain"/>
    <property type="match status" value="1"/>
</dbReference>
<comment type="catalytic activity">
    <reaction evidence="8 10">
        <text>(6R)-10-formyltetrahydrofolate + 5-amino-1-(5-phospho-beta-D-ribosyl)imidazole-4-carboxamide = 5-formamido-1-(5-phospho-D-ribosyl)imidazole-4-carboxamide + (6S)-5,6,7,8-tetrahydrofolate</text>
        <dbReference type="Rhea" id="RHEA:22192"/>
        <dbReference type="ChEBI" id="CHEBI:57453"/>
        <dbReference type="ChEBI" id="CHEBI:58467"/>
        <dbReference type="ChEBI" id="CHEBI:58475"/>
        <dbReference type="ChEBI" id="CHEBI:195366"/>
        <dbReference type="EC" id="2.1.2.3"/>
    </reaction>
</comment>
<evidence type="ECO:0000256" key="3">
    <source>
        <dbReference type="ARBA" id="ARBA00007667"/>
    </source>
</evidence>
<dbReference type="EC" id="3.5.4.10" evidence="10"/>
<dbReference type="SUPFAM" id="SSF52335">
    <property type="entry name" value="Methylglyoxal synthase-like"/>
    <property type="match status" value="1"/>
</dbReference>
<dbReference type="Gene3D" id="3.40.140.20">
    <property type="match status" value="2"/>
</dbReference>
<dbReference type="EC" id="2.1.2.3" evidence="10"/>
<name>A0A511MWX1_DEIC1</name>
<proteinExistence type="inferred from homology"/>
<dbReference type="PANTHER" id="PTHR11692:SF0">
    <property type="entry name" value="BIFUNCTIONAL PURINE BIOSYNTHESIS PROTEIN ATIC"/>
    <property type="match status" value="1"/>
</dbReference>
<dbReference type="Pfam" id="PF01808">
    <property type="entry name" value="AICARFT_IMPCHas"/>
    <property type="match status" value="1"/>
</dbReference>
<evidence type="ECO:0000256" key="6">
    <source>
        <dbReference type="ARBA" id="ARBA00022801"/>
    </source>
</evidence>
<dbReference type="CDD" id="cd01421">
    <property type="entry name" value="IMPCH"/>
    <property type="match status" value="1"/>
</dbReference>
<protein>
    <recommendedName>
        <fullName evidence="10">Bifunctional purine biosynthesis protein PurH</fullName>
    </recommendedName>
    <domain>
        <recommendedName>
            <fullName evidence="10">Phosphoribosylaminoimidazolecarboxamide formyltransferase</fullName>
            <ecNumber evidence="10">2.1.2.3</ecNumber>
        </recommendedName>
        <alternativeName>
            <fullName evidence="10">AICAR transformylase</fullName>
        </alternativeName>
    </domain>
    <domain>
        <recommendedName>
            <fullName evidence="10">IMP cyclohydrolase</fullName>
            <ecNumber evidence="10">3.5.4.10</ecNumber>
        </recommendedName>
        <alternativeName>
            <fullName evidence="10">ATIC</fullName>
        </alternativeName>
        <alternativeName>
            <fullName evidence="10">IMP synthase</fullName>
        </alternativeName>
        <alternativeName>
            <fullName evidence="10">Inosinicase</fullName>
        </alternativeName>
    </domain>
</protein>
<dbReference type="PROSITE" id="PS51855">
    <property type="entry name" value="MGS"/>
    <property type="match status" value="1"/>
</dbReference>
<reference evidence="12 13" key="1">
    <citation type="submission" date="2019-07" db="EMBL/GenBank/DDBJ databases">
        <title>Whole genome shotgun sequence of Deinococcus cellulosilyticus NBRC 106333.</title>
        <authorList>
            <person name="Hosoyama A."/>
            <person name="Uohara A."/>
            <person name="Ohji S."/>
            <person name="Ichikawa N."/>
        </authorList>
    </citation>
    <scope>NUCLEOTIDE SEQUENCE [LARGE SCALE GENOMIC DNA]</scope>
    <source>
        <strain evidence="12 13">NBRC 106333</strain>
    </source>
</reference>
<comment type="similarity">
    <text evidence="3 10">Belongs to the PurH family.</text>
</comment>
<dbReference type="GO" id="GO:0003937">
    <property type="term" value="F:IMP cyclohydrolase activity"/>
    <property type="evidence" value="ECO:0007669"/>
    <property type="project" value="UniProtKB-UniRule"/>
</dbReference>
<dbReference type="FunFam" id="3.40.50.1380:FF:000001">
    <property type="entry name" value="Bifunctional purine biosynthesis protein PurH"/>
    <property type="match status" value="1"/>
</dbReference>
<organism evidence="12 13">
    <name type="scientific">Deinococcus cellulosilyticus (strain DSM 18568 / NBRC 106333 / KACC 11606 / 5516J-15)</name>
    <dbReference type="NCBI Taxonomy" id="1223518"/>
    <lineage>
        <taxon>Bacteria</taxon>
        <taxon>Thermotogati</taxon>
        <taxon>Deinococcota</taxon>
        <taxon>Deinococci</taxon>
        <taxon>Deinococcales</taxon>
        <taxon>Deinococcaceae</taxon>
        <taxon>Deinococcus</taxon>
    </lineage>
</organism>
<dbReference type="NCBIfam" id="TIGR00355">
    <property type="entry name" value="purH"/>
    <property type="match status" value="1"/>
</dbReference>
<dbReference type="SMART" id="SM00851">
    <property type="entry name" value="MGS"/>
    <property type="match status" value="1"/>
</dbReference>
<evidence type="ECO:0000313" key="12">
    <source>
        <dbReference type="EMBL" id="GEM45060.1"/>
    </source>
</evidence>
<evidence type="ECO:0000256" key="9">
    <source>
        <dbReference type="ARBA" id="ARBA00050687"/>
    </source>
</evidence>
<dbReference type="AlphaFoldDB" id="A0A511MWX1"/>
<comment type="domain">
    <text evidence="10">The IMP cyclohydrolase activity resides in the N-terminal region.</text>
</comment>
<evidence type="ECO:0000256" key="1">
    <source>
        <dbReference type="ARBA" id="ARBA00004844"/>
    </source>
</evidence>
<dbReference type="InterPro" id="IPR016193">
    <property type="entry name" value="Cytidine_deaminase-like"/>
</dbReference>
<dbReference type="HAMAP" id="MF_00139">
    <property type="entry name" value="PurH"/>
    <property type="match status" value="1"/>
</dbReference>
<dbReference type="InterPro" id="IPR002695">
    <property type="entry name" value="PurH-like"/>
</dbReference>
<dbReference type="PANTHER" id="PTHR11692">
    <property type="entry name" value="BIFUNCTIONAL PURINE BIOSYNTHESIS PROTEIN PURH"/>
    <property type="match status" value="1"/>
</dbReference>
<evidence type="ECO:0000256" key="8">
    <source>
        <dbReference type="ARBA" id="ARBA00050488"/>
    </source>
</evidence>
<comment type="pathway">
    <text evidence="1 10">Purine metabolism; IMP biosynthesis via de novo pathway; IMP from 5-formamido-1-(5-phospho-D-ribosyl)imidazole-4-carboxamide: step 1/1.</text>
</comment>
<dbReference type="NCBIfam" id="NF002049">
    <property type="entry name" value="PRK00881.1"/>
    <property type="match status" value="1"/>
</dbReference>
<dbReference type="FunFam" id="3.40.140.20:FF:000001">
    <property type="entry name" value="Bifunctional purine biosynthesis protein PurH"/>
    <property type="match status" value="1"/>
</dbReference>
<dbReference type="SUPFAM" id="SSF53927">
    <property type="entry name" value="Cytidine deaminase-like"/>
    <property type="match status" value="1"/>
</dbReference>
<keyword evidence="6 10" id="KW-0378">Hydrolase</keyword>
<dbReference type="OrthoDB" id="9802065at2"/>
<dbReference type="EMBL" id="BJXB01000002">
    <property type="protein sequence ID" value="GEM45060.1"/>
    <property type="molecule type" value="Genomic_DNA"/>
</dbReference>
<dbReference type="UniPathway" id="UPA00074">
    <property type="reaction ID" value="UER00133"/>
</dbReference>
<evidence type="ECO:0000256" key="7">
    <source>
        <dbReference type="ARBA" id="ARBA00023268"/>
    </source>
</evidence>
<comment type="caution">
    <text evidence="12">The sequence shown here is derived from an EMBL/GenBank/DDBJ whole genome shotgun (WGS) entry which is preliminary data.</text>
</comment>
<dbReference type="InterPro" id="IPR011607">
    <property type="entry name" value="MGS-like_dom"/>
</dbReference>
<gene>
    <name evidence="10 12" type="primary">purH</name>
    <name evidence="12" type="ORF">DC3_06950</name>
</gene>
<accession>A0A511MWX1</accession>
<evidence type="ECO:0000256" key="4">
    <source>
        <dbReference type="ARBA" id="ARBA00022679"/>
    </source>
</evidence>
<dbReference type="GO" id="GO:0006189">
    <property type="term" value="P:'de novo' IMP biosynthetic process"/>
    <property type="evidence" value="ECO:0007669"/>
    <property type="project" value="UniProtKB-UniRule"/>
</dbReference>
<dbReference type="SMART" id="SM00798">
    <property type="entry name" value="AICARFT_IMPCHas"/>
    <property type="match status" value="1"/>
</dbReference>
<comment type="catalytic activity">
    <reaction evidence="9 10">
        <text>IMP + H2O = 5-formamido-1-(5-phospho-D-ribosyl)imidazole-4-carboxamide</text>
        <dbReference type="Rhea" id="RHEA:18445"/>
        <dbReference type="ChEBI" id="CHEBI:15377"/>
        <dbReference type="ChEBI" id="CHEBI:58053"/>
        <dbReference type="ChEBI" id="CHEBI:58467"/>
        <dbReference type="EC" id="3.5.4.10"/>
    </reaction>
</comment>
<dbReference type="InterPro" id="IPR024051">
    <property type="entry name" value="AICAR_Tfase_dup_dom_sf"/>
</dbReference>
<dbReference type="GO" id="GO:0005829">
    <property type="term" value="C:cytosol"/>
    <property type="evidence" value="ECO:0007669"/>
    <property type="project" value="TreeGrafter"/>
</dbReference>
<dbReference type="Pfam" id="PF02142">
    <property type="entry name" value="MGS"/>
    <property type="match status" value="1"/>
</dbReference>
<evidence type="ECO:0000256" key="10">
    <source>
        <dbReference type="HAMAP-Rule" id="MF_00139"/>
    </source>
</evidence>
<keyword evidence="4 10" id="KW-0808">Transferase</keyword>
<evidence type="ECO:0000256" key="2">
    <source>
        <dbReference type="ARBA" id="ARBA00004954"/>
    </source>
</evidence>
<keyword evidence="13" id="KW-1185">Reference proteome</keyword>
<feature type="domain" description="MGS-like" evidence="11">
    <location>
        <begin position="1"/>
        <end position="142"/>
    </location>
</feature>
<sequence>MRAILSVSNKSGIVDFAKGLVEKGFEIISTGGTFKTLKDAGVAVRYVTEITGFPEILEGRVKTLHPAVHGGILARRTPEHLAQLNEQQITPIDLVCVNLYPFRETIAKPDVTFQDAIENIDIGGPAMIRASAKNHESVLIVVDPADYSEILGNLGNVTSEYRKYLAQKAFAHTAAYDTAIANYLAPSTGLPEQKTVELNRVIELRYGENPHQKAALYREGSQKGAVLDAEVLHGKAMSFNNYTDAEACWNLASEFDEPTVVGVKHANPCAVGTASTLAEAWQRAYEADPVSIFGGIVSVNRPLDADTARALKDVFLEVILAPEYTPEAFEILSKKKNLRLMKVAQAPKPTLDYKRINGGFVVQEADTLGLEGIQQSVVTKRAPTEQELQDLLFTWRVVKHVKSNAIVIGKDGRTTGIGVGQVNRIWATEQAIEHAGDHAKGSVLASDAFFPFDDVVRTAAAAGITAIIQPGGSVRDEDSIRAADELGIAMVFTGVRHFRH</sequence>
<evidence type="ECO:0000256" key="5">
    <source>
        <dbReference type="ARBA" id="ARBA00022755"/>
    </source>
</evidence>
<keyword evidence="7 10" id="KW-0511">Multifunctional enzyme</keyword>
<evidence type="ECO:0000313" key="13">
    <source>
        <dbReference type="Proteomes" id="UP000321306"/>
    </source>
</evidence>
<dbReference type="RefSeq" id="WP_146882340.1">
    <property type="nucleotide sequence ID" value="NZ_BJXB01000002.1"/>
</dbReference>
<evidence type="ECO:0000259" key="11">
    <source>
        <dbReference type="PROSITE" id="PS51855"/>
    </source>
</evidence>
<dbReference type="Proteomes" id="UP000321306">
    <property type="component" value="Unassembled WGS sequence"/>
</dbReference>
<dbReference type="InterPro" id="IPR036914">
    <property type="entry name" value="MGS-like_dom_sf"/>
</dbReference>
<dbReference type="PIRSF" id="PIRSF000414">
    <property type="entry name" value="AICARFT_IMPCHas"/>
    <property type="match status" value="1"/>
</dbReference>
<comment type="pathway">
    <text evidence="2 10">Purine metabolism; IMP biosynthesis via de novo pathway; 5-formamido-1-(5-phospho-D-ribosyl)imidazole-4-carboxamide from 5-amino-1-(5-phospho-D-ribosyl)imidazole-4-carboxamide (10-formyl THF route): step 1/1.</text>
</comment>